<dbReference type="PANTHER" id="PTHR30287">
    <property type="entry name" value="MEMBRANE COMPONENT OF PREDICTED ABC SUPERFAMILY METABOLITE UPTAKE TRANSPORTER"/>
    <property type="match status" value="1"/>
</dbReference>
<evidence type="ECO:0000256" key="2">
    <source>
        <dbReference type="ARBA" id="ARBA00022475"/>
    </source>
</evidence>
<proteinExistence type="predicted"/>
<feature type="transmembrane region" description="Helical" evidence="6">
    <location>
        <begin position="314"/>
        <end position="335"/>
    </location>
</feature>
<keyword evidence="4 6" id="KW-1133">Transmembrane helix</keyword>
<evidence type="ECO:0000256" key="6">
    <source>
        <dbReference type="SAM" id="Phobius"/>
    </source>
</evidence>
<dbReference type="InterPro" id="IPR003838">
    <property type="entry name" value="ABC3_permease_C"/>
</dbReference>
<keyword evidence="5 6" id="KW-0472">Membrane</keyword>
<evidence type="ECO:0000259" key="7">
    <source>
        <dbReference type="Pfam" id="PF02687"/>
    </source>
</evidence>
<evidence type="ECO:0000256" key="3">
    <source>
        <dbReference type="ARBA" id="ARBA00022692"/>
    </source>
</evidence>
<dbReference type="EMBL" id="CACVAT010000053">
    <property type="protein sequence ID" value="CAA6803319.1"/>
    <property type="molecule type" value="Genomic_DNA"/>
</dbReference>
<keyword evidence="3 6" id="KW-0812">Transmembrane</keyword>
<gene>
    <name evidence="8" type="ORF">HELGO_WM72851</name>
</gene>
<sequence>MLISVPSLLFGAGFILVVALMLGLLEVTLRLIRRGAQRLENKKGLRTGIAFRLALANLHRPAAPLRSSLLSLGSALTLLVICTLVVVSLQRAIQATIPQEAPALVLYDISPQQVSDVENALATSAPQARAELAPLVQGRIVSVNGTKVADLLAGAEAGSKREDRLRDSLNDDHKLSYRGGNVDGIELIEGDWWSDDQNQTIPGMSLEDREARRIGIEVGDQISYAVAGKTLTFNIAAIHRQKGMQTRFWFEGIVTDGSLGDTPERYVGAAWMNDDLALQAQRSIADVAANVVTVRTARLLASARDLLGQATSGLLVVAVISFLASLLVLFSVIAASRVRQVYEASVLNALGVRLSEIRKSLYLEFLLIALVTALFAVLLGSAIAIPLLEWRMKLPSVDLIWVGLLTALLVSVTTLVVGAQYLHRRMSVKPAVLLRNLG</sequence>
<accession>A0A6S6SEV1</accession>
<dbReference type="GO" id="GO:0005886">
    <property type="term" value="C:plasma membrane"/>
    <property type="evidence" value="ECO:0007669"/>
    <property type="project" value="UniProtKB-SubCell"/>
</dbReference>
<reference evidence="8" key="1">
    <citation type="submission" date="2020-01" db="EMBL/GenBank/DDBJ databases">
        <authorList>
            <person name="Meier V. D."/>
            <person name="Meier V D."/>
        </authorList>
    </citation>
    <scope>NUCLEOTIDE SEQUENCE</scope>
    <source>
        <strain evidence="8">HLG_WM_MAG_09</strain>
    </source>
</reference>
<evidence type="ECO:0000256" key="5">
    <source>
        <dbReference type="ARBA" id="ARBA00023136"/>
    </source>
</evidence>
<keyword evidence="2" id="KW-1003">Cell membrane</keyword>
<organism evidence="8">
    <name type="scientific">uncultured Thiotrichaceae bacterium</name>
    <dbReference type="NCBI Taxonomy" id="298394"/>
    <lineage>
        <taxon>Bacteria</taxon>
        <taxon>Pseudomonadati</taxon>
        <taxon>Pseudomonadota</taxon>
        <taxon>Gammaproteobacteria</taxon>
        <taxon>Thiotrichales</taxon>
        <taxon>Thiotrichaceae</taxon>
        <taxon>environmental samples</taxon>
    </lineage>
</organism>
<feature type="transmembrane region" description="Helical" evidence="6">
    <location>
        <begin position="12"/>
        <end position="32"/>
    </location>
</feature>
<dbReference type="AlphaFoldDB" id="A0A6S6SEV1"/>
<feature type="transmembrane region" description="Helical" evidence="6">
    <location>
        <begin position="361"/>
        <end position="387"/>
    </location>
</feature>
<name>A0A6S6SEV1_9GAMM</name>
<evidence type="ECO:0000313" key="8">
    <source>
        <dbReference type="EMBL" id="CAA6803319.1"/>
    </source>
</evidence>
<protein>
    <submittedName>
        <fullName evidence="8">ABC transporter permease</fullName>
    </submittedName>
</protein>
<comment type="subcellular location">
    <subcellularLocation>
        <location evidence="1">Cell membrane</location>
        <topology evidence="1">Multi-pass membrane protein</topology>
    </subcellularLocation>
</comment>
<feature type="domain" description="ABC3 transporter permease C-terminal" evidence="7">
    <location>
        <begin position="316"/>
        <end position="418"/>
    </location>
</feature>
<dbReference type="Pfam" id="PF02687">
    <property type="entry name" value="FtsX"/>
    <property type="match status" value="1"/>
</dbReference>
<evidence type="ECO:0000256" key="1">
    <source>
        <dbReference type="ARBA" id="ARBA00004651"/>
    </source>
</evidence>
<dbReference type="PANTHER" id="PTHR30287:SF1">
    <property type="entry name" value="INNER MEMBRANE PROTEIN"/>
    <property type="match status" value="1"/>
</dbReference>
<feature type="transmembrane region" description="Helical" evidence="6">
    <location>
        <begin position="69"/>
        <end position="89"/>
    </location>
</feature>
<evidence type="ECO:0000256" key="4">
    <source>
        <dbReference type="ARBA" id="ARBA00022989"/>
    </source>
</evidence>
<dbReference type="InterPro" id="IPR038766">
    <property type="entry name" value="Membrane_comp_ABC_pdt"/>
</dbReference>
<feature type="transmembrane region" description="Helical" evidence="6">
    <location>
        <begin position="399"/>
        <end position="419"/>
    </location>
</feature>